<feature type="region of interest" description="Disordered" evidence="1">
    <location>
        <begin position="717"/>
        <end position="744"/>
    </location>
</feature>
<sequence length="997" mass="110325">MPERHPRRSHAPGFTLPAVMIVSAAMLILAVGLIAIISIEKKTARSFADAKRAELAARAGLEDFRAILRKETANDDFLIIGRPSPNLVENSKLDAPSQLYVARGDGGGTNVTYRYTPLFSANEMPTQSGTLVAPEIPEVDDDDTDHATFKTLPWQDPIQVEWVPVKNEKGEMVARYAYWVEDLQSKVDAMTAGNKDGDGGANSRNAYPFPVSGINPNPPEEPTDKRLDQVAIHVLDPKATEDGDGKLTNQIVDGRPAMLSPDSVVGAVGYEAPLKRNEEGELDDDIAAALERSTSPIIQPYDEHPVVPYARGISGEAAGQPKRNLNELLNKSPGGAVDEFATWVDSALPEFKNRQGGFPEDYLRTIAANAFDYADTDDTPRVVEGRYRGIEGFPLVSEHMFSIKWDSVTRDQSRTYVTILVTVFAELWNMTNQPVSGQAQFSYETEYSMQVGAIPEIGLGDPELLFDPSVTATNIMREGPDSFWFPSINVSLRANEYKVFKLGEARMRIDVGAASLFVPSPLEVSNDDNQQSGYKMRWNNTMVDHSKGKLRHYDQLLYYPGNNATNSSQKVSATIPGHSYKLKTESFVNNMGDPRMSMYITAPQDANSWPQNYSPNRRTIRWGSIYSSDSAAKRKHYGRVLPSEWPDGGHNSPYGSNNFFTEDRRTVPDDPRFFLNLPTPVAEQAPMRMSNLGRFYSATELGRAYDPVMWRPTYGDLTGSPGSGARDTATHNSASPSLPPGRVSWPEVELNSPYTTESGGGNTLRIGRAEHPRFRDTPGQHAAHLLDLFHTGISTSRDVDKREGKLIRIEGNVNLNTAEPDAIRALVAGYLKQDPLLSQTTSTNHQTSTMMAQPIAALNLGTPTNTKVADRVAEAIVRSRPFACAADIAKAKDATDRPVFGNREVYAQNTRIEWTDSASEEMFSRLYEASTLRSRNFRVWVVGQAVYLPEGGNMEDVEVLSESKKAFTVFADPGDRDDNEDILETEYQPRVTHENDF</sequence>
<evidence type="ECO:0000313" key="3">
    <source>
        <dbReference type="EMBL" id="MCW1916732.1"/>
    </source>
</evidence>
<keyword evidence="4" id="KW-1185">Reference proteome</keyword>
<evidence type="ECO:0000256" key="2">
    <source>
        <dbReference type="SAM" id="Phobius"/>
    </source>
</evidence>
<keyword evidence="2" id="KW-0472">Membrane</keyword>
<keyword evidence="2" id="KW-0812">Transmembrane</keyword>
<organism evidence="3 4">
    <name type="scientific">Luteolibacter rhizosphaerae</name>
    <dbReference type="NCBI Taxonomy" id="2989719"/>
    <lineage>
        <taxon>Bacteria</taxon>
        <taxon>Pseudomonadati</taxon>
        <taxon>Verrucomicrobiota</taxon>
        <taxon>Verrucomicrobiia</taxon>
        <taxon>Verrucomicrobiales</taxon>
        <taxon>Verrucomicrobiaceae</taxon>
        <taxon>Luteolibacter</taxon>
    </lineage>
</organism>
<accession>A0ABT3GA69</accession>
<evidence type="ECO:0000313" key="4">
    <source>
        <dbReference type="Proteomes" id="UP001165653"/>
    </source>
</evidence>
<reference evidence="3" key="1">
    <citation type="submission" date="2022-10" db="EMBL/GenBank/DDBJ databases">
        <title>Luteolibacter sp. GHJ8, whole genome shotgun sequencing project.</title>
        <authorList>
            <person name="Zhao G."/>
            <person name="Shen L."/>
        </authorList>
    </citation>
    <scope>NUCLEOTIDE SEQUENCE</scope>
    <source>
        <strain evidence="3">GHJ8</strain>
    </source>
</reference>
<gene>
    <name evidence="3" type="ORF">OJ996_24305</name>
</gene>
<keyword evidence="2" id="KW-1133">Transmembrane helix</keyword>
<dbReference type="Proteomes" id="UP001165653">
    <property type="component" value="Unassembled WGS sequence"/>
</dbReference>
<comment type="caution">
    <text evidence="3">The sequence shown here is derived from an EMBL/GenBank/DDBJ whole genome shotgun (WGS) entry which is preliminary data.</text>
</comment>
<proteinExistence type="predicted"/>
<feature type="transmembrane region" description="Helical" evidence="2">
    <location>
        <begin position="12"/>
        <end position="37"/>
    </location>
</feature>
<evidence type="ECO:0000256" key="1">
    <source>
        <dbReference type="SAM" id="MobiDB-lite"/>
    </source>
</evidence>
<protein>
    <recommendedName>
        <fullName evidence="5">Verru_Chthon cassette protein A</fullName>
    </recommendedName>
</protein>
<dbReference type="RefSeq" id="WP_264516320.1">
    <property type="nucleotide sequence ID" value="NZ_JAPDDR010000018.1"/>
</dbReference>
<evidence type="ECO:0008006" key="5">
    <source>
        <dbReference type="Google" id="ProtNLM"/>
    </source>
</evidence>
<name>A0ABT3GA69_9BACT</name>
<dbReference type="EMBL" id="JAPDDR010000018">
    <property type="protein sequence ID" value="MCW1916732.1"/>
    <property type="molecule type" value="Genomic_DNA"/>
</dbReference>